<dbReference type="InterPro" id="IPR050204">
    <property type="entry name" value="AraC_XylS_family_regulators"/>
</dbReference>
<name>A0A942ICC9_9HYPH</name>
<gene>
    <name evidence="5" type="ORF">KD146_02550</name>
</gene>
<dbReference type="InterPro" id="IPR009057">
    <property type="entry name" value="Homeodomain-like_sf"/>
</dbReference>
<dbReference type="Pfam" id="PF12833">
    <property type="entry name" value="HTH_18"/>
    <property type="match status" value="1"/>
</dbReference>
<keyword evidence="2" id="KW-0238">DNA-binding</keyword>
<reference evidence="5" key="1">
    <citation type="submission" date="2021-04" db="EMBL/GenBank/DDBJ databases">
        <title>Devosia litorisediminis sp. nov., isolated from a sand dune.</title>
        <authorList>
            <person name="Park S."/>
            <person name="Yoon J.-H."/>
        </authorList>
    </citation>
    <scope>NUCLEOTIDE SEQUENCE</scope>
    <source>
        <strain evidence="5">BSSL-BM10</strain>
    </source>
</reference>
<keyword evidence="3" id="KW-0804">Transcription</keyword>
<dbReference type="PROSITE" id="PS01124">
    <property type="entry name" value="HTH_ARAC_FAMILY_2"/>
    <property type="match status" value="1"/>
</dbReference>
<dbReference type="PANTHER" id="PTHR46796:SF7">
    <property type="entry name" value="ARAC FAMILY TRANSCRIPTIONAL REGULATOR"/>
    <property type="match status" value="1"/>
</dbReference>
<dbReference type="SMART" id="SM00342">
    <property type="entry name" value="HTH_ARAC"/>
    <property type="match status" value="1"/>
</dbReference>
<dbReference type="Gene3D" id="1.10.10.60">
    <property type="entry name" value="Homeodomain-like"/>
    <property type="match status" value="1"/>
</dbReference>
<sequence length="245" mass="26772">MARFELSVTATEIAQGNLLVLADAQSGCAMRLILRASGSVAGFDTGGQSVLLSARVDWGGTDNPLLTALPETLEHALCDDDEIKLLTRLLVDEHKGARCGSKSVINRLGEVLVVRLLRRQLEAGSLRVGLLGGLADKRLSRAIVAMHERPERVWSVDDLAEIAGLSVSRFAQLFKAAVGQSPLSYLRKWRLVLAKQDIERGDRVSSTALRYGYGSSEAMSRAFYQQYRIKPVALRKQMAEGPARP</sequence>
<dbReference type="Proteomes" id="UP000678281">
    <property type="component" value="Unassembled WGS sequence"/>
</dbReference>
<comment type="caution">
    <text evidence="5">The sequence shown here is derived from an EMBL/GenBank/DDBJ whole genome shotgun (WGS) entry which is preliminary data.</text>
</comment>
<evidence type="ECO:0000313" key="6">
    <source>
        <dbReference type="Proteomes" id="UP000678281"/>
    </source>
</evidence>
<proteinExistence type="predicted"/>
<keyword evidence="1" id="KW-0805">Transcription regulation</keyword>
<evidence type="ECO:0000256" key="1">
    <source>
        <dbReference type="ARBA" id="ARBA00023015"/>
    </source>
</evidence>
<dbReference type="GO" id="GO:0043565">
    <property type="term" value="F:sequence-specific DNA binding"/>
    <property type="evidence" value="ECO:0007669"/>
    <property type="project" value="InterPro"/>
</dbReference>
<dbReference type="Pfam" id="PF12852">
    <property type="entry name" value="Cupin_6"/>
    <property type="match status" value="1"/>
</dbReference>
<dbReference type="SUPFAM" id="SSF46689">
    <property type="entry name" value="Homeodomain-like"/>
    <property type="match status" value="2"/>
</dbReference>
<dbReference type="AlphaFoldDB" id="A0A942ICC9"/>
<evidence type="ECO:0000256" key="3">
    <source>
        <dbReference type="ARBA" id="ARBA00023163"/>
    </source>
</evidence>
<dbReference type="PANTHER" id="PTHR46796">
    <property type="entry name" value="HTH-TYPE TRANSCRIPTIONAL ACTIVATOR RHAS-RELATED"/>
    <property type="match status" value="1"/>
</dbReference>
<dbReference type="GO" id="GO:0003700">
    <property type="term" value="F:DNA-binding transcription factor activity"/>
    <property type="evidence" value="ECO:0007669"/>
    <property type="project" value="InterPro"/>
</dbReference>
<dbReference type="InterPro" id="IPR018060">
    <property type="entry name" value="HTH_AraC"/>
</dbReference>
<evidence type="ECO:0000256" key="2">
    <source>
        <dbReference type="ARBA" id="ARBA00023125"/>
    </source>
</evidence>
<evidence type="ECO:0000259" key="4">
    <source>
        <dbReference type="PROSITE" id="PS01124"/>
    </source>
</evidence>
<accession>A0A942ICC9</accession>
<organism evidence="5 6">
    <name type="scientific">Devosia litorisediminis</name>
    <dbReference type="NCBI Taxonomy" id="2829817"/>
    <lineage>
        <taxon>Bacteria</taxon>
        <taxon>Pseudomonadati</taxon>
        <taxon>Pseudomonadota</taxon>
        <taxon>Alphaproteobacteria</taxon>
        <taxon>Hyphomicrobiales</taxon>
        <taxon>Devosiaceae</taxon>
        <taxon>Devosia</taxon>
    </lineage>
</organism>
<evidence type="ECO:0000313" key="5">
    <source>
        <dbReference type="EMBL" id="MBS3847569.1"/>
    </source>
</evidence>
<keyword evidence="6" id="KW-1185">Reference proteome</keyword>
<feature type="domain" description="HTH araC/xylS-type" evidence="4">
    <location>
        <begin position="140"/>
        <end position="237"/>
    </location>
</feature>
<dbReference type="EMBL" id="JAGXTP010000001">
    <property type="protein sequence ID" value="MBS3847569.1"/>
    <property type="molecule type" value="Genomic_DNA"/>
</dbReference>
<dbReference type="InterPro" id="IPR032783">
    <property type="entry name" value="AraC_lig"/>
</dbReference>
<protein>
    <submittedName>
        <fullName evidence="5">AraC family transcriptional regulator</fullName>
    </submittedName>
</protein>